<feature type="compositionally biased region" description="Acidic residues" evidence="2">
    <location>
        <begin position="418"/>
        <end position="435"/>
    </location>
</feature>
<keyword evidence="1" id="KW-0547">Nucleotide-binding</keyword>
<reference evidence="4" key="1">
    <citation type="submission" date="2014-09" db="EMBL/GenBank/DDBJ databases">
        <title>Genome sequence of the luminous mushroom Mycena chlorophos for searching fungal bioluminescence genes.</title>
        <authorList>
            <person name="Tanaka Y."/>
            <person name="Kasuga D."/>
            <person name="Oba Y."/>
            <person name="Hase S."/>
            <person name="Sato K."/>
            <person name="Oba Y."/>
            <person name="Sakakibara Y."/>
        </authorList>
    </citation>
    <scope>NUCLEOTIDE SEQUENCE</scope>
</reference>
<accession>A0ABQ0KUM0</accession>
<dbReference type="EC" id="5.6.2.3" evidence="1"/>
<proteinExistence type="inferred from homology"/>
<sequence length="2370" mass="263392">MDSERGGLGGQEVAEVKAIRAAFERFTVPEIIGVLQPFASASSQDRRNRERLLQFAENLPPGITASILDGATRATGSKRVRAVTAEEHAPRPRKRRRIEVGRPPVVPVHRGSLEELIDGPFLECVDAWTVENCISRFVRSRAPGWLLILVRVIDRTGNAALAKGVCLVCARSLRLKELAVVRPEEIPNPTLLRPTHPHRAHELFQEMLLHAPALRGPSPHYLCVQCRSHLVLHERPPLALANNMWVGEVPFVLSILTLLERLLVGLYFPAAYVVKLFPKRRGRRTWKAETLNQALRSNVSTYQLAHDEIVDMVAGNIMPRPVGVLASVIHMTFVGAKNIPLLLLPDVFDVRQQRVFDALLWLKQNNPLYANVEISVERLQALPENGVPEEITMNARYSEDESIPEREHAGYVPVDAGDHEDEEGEEDQQVQEAEEREFGTRRDLLPLPANMPQEDDDQDDYEPAVIPLQAHGSIDISAEELTDAQLFAHAVQNMLPPQQRDYGVHPGSEFVSGYPRTVDNQRDGARTAGGPGNANHMLGSFPVLFPYGLGGLEVDRETKVTYEAHLKWALQYADGRFRKDFYFMFQGFGAVVKRQVGRSACVQVKRSSYHANREAFLRLSIDDFLAASKEEERQVPISNPIIRSLRKQLTAVRARVMGTDESRIGIRAQVWGMTLRFNAPTIWTTINLADMADPIAQVLAGEEIDLDNFVATAGPPSDRRTRTIASDPYAAAEYFHFFVNVLLEELFGITVNPRGTIERKCGVLGVVNGYVGTVEAQACGTLHLHMLFWLRGAPVARVMKEALATERFRAKVRAFIRQNIRAHISGTTCDTLMQLPCEKNVGYSRPEDPRRPDYARRAAGAEARVARAYQTHDCKPHTCLKMRKGRLVCKRRAPWRTANEEWVTETGDWVTRSNQDMKLVTNGADTKDITFYITLYIAKRQIQAANASALLAKSLAYRRQRLTETQLDSAARSKCLLQRCANTLSRQHEFSAPEVVSYLMGWGDRFISHTFVKIYWDQITAQLRAMFPNLTRVASASGMSSTMIAEIADAEEEGPSTLTRDSEGTFVLKDQLKEYQYRGDALESMYFYNFFAETYEGKLLATAEENQQASGQGQEENSQRNVGGRPASLRVPYREGSGRKLVRVIRSRQQEVNLHFIGRWFPRADDANLEYYSAQMLLLLKPWRRLRDLPGGHQSFYAAFMEFRSSASPEQLEILENIQYFYECSDRATERREDGAPGEAGMREEGDESLATTLAAHEPTSADINRAREERYAARDRIYGQQAIDIAFSHGIFSRDYPDRLLAPICALASDADMEKYHDWGLRISAFTCTREYAQRNLLETQSQNAGGVTVIGEALADQRAGVVDGGGVVDITPPEIDVSGGPTLNTEQRRARNIVLDHLRSTMAGQRPAQLLMIIRGEGGTGKTVLLNAISQAFEASGAAEMLAKTATTGVAASLFGGQTLHSWAGIGIRDTGSRGSAITQEKRKRNIGPTRYLVVDEYSMMTKKLLQQLSNVMGVVKSDMGEVGADRAFGGVNVILVGDLHQFPPVGSIKQALFYDGPDATDFSPLGLALYRQFTTVVTLTEQRRVTDPLWMALLTRLRVGACSEADIELLRGLIVGREEADVDWQTAPWDAAVLVTPRHSARVLWNTEGLRQHQARTGQRIYRCESEDKVSKTGAELNQWQKFAVAHTKTKQSGRLADRVQVAIGMQAMVVDIVLDNREALPLEEDAATGETILRYPPAVVLFRPHQSNFPAFEGLPAGVIPIVPSVAKFGIQGNGKTRATIVQRQLAMTPGYAFTDYKSQGQTIGHVVIDLVSPPSGSLTAFNAYVAMSRSHGRANIRILRGFDNRLFTVHPSPYLRGEDERLHACHMKRDISSIDHHEQLRSRQAEKQAMYTTTNSGFSTSCSRLEGAVSREGREKAGGWSRKRRDCEREANDNDRKGPGAQLRQCSAVRPAASQENPARCNKRNATGKWAPLAYDAGKLRASQWVYVEDAKTFIAKGRQGHLQRFKCSVWCDVEDLIGDERQPPEEVLVEWRAMDPALLGNVGLPPGGPAISPGTRVVLLGNHCTSVDGSGAAESGDVVLVGRDSVARHLLSGERLHVGERVEVVRGEHKAKHGRVRNMERGSGTAVVELQEAGETIMVDGEQVSRRFVQGEQVRVTFGAHTGRIGVVSRRISLCAAVGEVFGAPGALEVHMLPLAGEERDRKDYTKVLLTWEQAETVLCTRDVRVEHRVGVPNAWWLCLPQLVSKRVDVRIDNLHWQGQLEDEQRRSEQALLAGMTGYVEVAGVIDEQALLQHILVQLDGGGEHEVLVGHLRPMHVCVDVQSNAVRGIWAVATRVVIIGADVAGREDDLGRYAFVQPSADCMA</sequence>
<dbReference type="Pfam" id="PF20209">
    <property type="entry name" value="DUF6570"/>
    <property type="match status" value="1"/>
</dbReference>
<gene>
    <name evidence="4" type="ORF">MCHLO_00269</name>
</gene>
<comment type="catalytic activity">
    <reaction evidence="1">
        <text>ATP + H2O = ADP + phosphate + H(+)</text>
        <dbReference type="Rhea" id="RHEA:13065"/>
        <dbReference type="ChEBI" id="CHEBI:15377"/>
        <dbReference type="ChEBI" id="CHEBI:15378"/>
        <dbReference type="ChEBI" id="CHEBI:30616"/>
        <dbReference type="ChEBI" id="CHEBI:43474"/>
        <dbReference type="ChEBI" id="CHEBI:456216"/>
        <dbReference type="EC" id="5.6.2.3"/>
    </reaction>
</comment>
<dbReference type="Proteomes" id="UP000815677">
    <property type="component" value="Unassembled WGS sequence"/>
</dbReference>
<keyword evidence="5" id="KW-1185">Reference proteome</keyword>
<feature type="non-terminal residue" evidence="4">
    <location>
        <position position="2370"/>
    </location>
</feature>
<keyword evidence="1" id="KW-0234">DNA repair</keyword>
<dbReference type="Gene3D" id="3.40.50.300">
    <property type="entry name" value="P-loop containing nucleotide triphosphate hydrolases"/>
    <property type="match status" value="1"/>
</dbReference>
<name>A0ABQ0KUM0_MYCCL</name>
<evidence type="ECO:0000313" key="5">
    <source>
        <dbReference type="Proteomes" id="UP000815677"/>
    </source>
</evidence>
<keyword evidence="1" id="KW-0233">DNA recombination</keyword>
<feature type="domain" description="KOW" evidence="3">
    <location>
        <begin position="2153"/>
        <end position="2180"/>
    </location>
</feature>
<keyword evidence="1" id="KW-0347">Helicase</keyword>
<feature type="region of interest" description="Disordered" evidence="2">
    <location>
        <begin position="1887"/>
        <end position="1948"/>
    </location>
</feature>
<feature type="compositionally biased region" description="Basic and acidic residues" evidence="2">
    <location>
        <begin position="1930"/>
        <end position="1943"/>
    </location>
</feature>
<dbReference type="InterPro" id="IPR051055">
    <property type="entry name" value="PIF1_helicase"/>
</dbReference>
<feature type="region of interest" description="Disordered" evidence="2">
    <location>
        <begin position="1104"/>
        <end position="1129"/>
    </location>
</feature>
<protein>
    <recommendedName>
        <fullName evidence="1">ATP-dependent DNA helicase</fullName>
        <ecNumber evidence="1">5.6.2.3</ecNumber>
    </recommendedName>
</protein>
<feature type="region of interest" description="Disordered" evidence="2">
    <location>
        <begin position="513"/>
        <end position="532"/>
    </location>
</feature>
<dbReference type="InterPro" id="IPR025476">
    <property type="entry name" value="Helitron_helicase-like"/>
</dbReference>
<dbReference type="PANTHER" id="PTHR47642">
    <property type="entry name" value="ATP-DEPENDENT DNA HELICASE"/>
    <property type="match status" value="1"/>
</dbReference>
<keyword evidence="1" id="KW-0227">DNA damage</keyword>
<feature type="region of interest" description="Disordered" evidence="2">
    <location>
        <begin position="398"/>
        <end position="458"/>
    </location>
</feature>
<dbReference type="SMART" id="SM00739">
    <property type="entry name" value="KOW"/>
    <property type="match status" value="2"/>
</dbReference>
<dbReference type="CDD" id="cd18809">
    <property type="entry name" value="SF1_C_RecD"/>
    <property type="match status" value="1"/>
</dbReference>
<keyword evidence="1" id="KW-0067">ATP-binding</keyword>
<feature type="compositionally biased region" description="Polar residues" evidence="2">
    <location>
        <begin position="1104"/>
        <end position="1121"/>
    </location>
</feature>
<evidence type="ECO:0000256" key="1">
    <source>
        <dbReference type="RuleBase" id="RU363044"/>
    </source>
</evidence>
<dbReference type="InterPro" id="IPR010285">
    <property type="entry name" value="DNA_helicase_pif1-like_DEAD"/>
</dbReference>
<organism evidence="4 5">
    <name type="scientific">Mycena chlorophos</name>
    <name type="common">Agaric fungus</name>
    <name type="synonym">Agaricus chlorophos</name>
    <dbReference type="NCBI Taxonomy" id="658473"/>
    <lineage>
        <taxon>Eukaryota</taxon>
        <taxon>Fungi</taxon>
        <taxon>Dikarya</taxon>
        <taxon>Basidiomycota</taxon>
        <taxon>Agaricomycotina</taxon>
        <taxon>Agaricomycetes</taxon>
        <taxon>Agaricomycetidae</taxon>
        <taxon>Agaricales</taxon>
        <taxon>Marasmiineae</taxon>
        <taxon>Mycenaceae</taxon>
        <taxon>Mycena</taxon>
    </lineage>
</organism>
<evidence type="ECO:0000313" key="4">
    <source>
        <dbReference type="EMBL" id="GAT42557.1"/>
    </source>
</evidence>
<comment type="cofactor">
    <cofactor evidence="1">
        <name>Mg(2+)</name>
        <dbReference type="ChEBI" id="CHEBI:18420"/>
    </cofactor>
</comment>
<dbReference type="SUPFAM" id="SSF52540">
    <property type="entry name" value="P-loop containing nucleoside triphosphate hydrolases"/>
    <property type="match status" value="2"/>
</dbReference>
<dbReference type="EMBL" id="DF838073">
    <property type="protein sequence ID" value="GAT42557.1"/>
    <property type="molecule type" value="Genomic_DNA"/>
</dbReference>
<dbReference type="Pfam" id="PF14214">
    <property type="entry name" value="Helitron_like_N"/>
    <property type="match status" value="1"/>
</dbReference>
<comment type="similarity">
    <text evidence="1">Belongs to the helicase family.</text>
</comment>
<feature type="domain" description="KOW" evidence="3">
    <location>
        <begin position="2101"/>
        <end position="2128"/>
    </location>
</feature>
<evidence type="ECO:0000256" key="2">
    <source>
        <dbReference type="SAM" id="MobiDB-lite"/>
    </source>
</evidence>
<dbReference type="InterPro" id="IPR046700">
    <property type="entry name" value="DUF6570"/>
</dbReference>
<evidence type="ECO:0000259" key="3">
    <source>
        <dbReference type="SMART" id="SM00739"/>
    </source>
</evidence>
<feature type="compositionally biased region" description="Basic and acidic residues" evidence="2">
    <location>
        <begin position="398"/>
        <end position="409"/>
    </location>
</feature>
<keyword evidence="1" id="KW-0378">Hydrolase</keyword>
<dbReference type="InterPro" id="IPR005824">
    <property type="entry name" value="KOW"/>
</dbReference>
<feature type="compositionally biased region" description="Polar residues" evidence="2">
    <location>
        <begin position="1895"/>
        <end position="1908"/>
    </location>
</feature>
<dbReference type="Pfam" id="PF05970">
    <property type="entry name" value="PIF1"/>
    <property type="match status" value="1"/>
</dbReference>
<dbReference type="InterPro" id="IPR027417">
    <property type="entry name" value="P-loop_NTPase"/>
</dbReference>